<dbReference type="EMBL" id="BGPR01039564">
    <property type="protein sequence ID" value="GBO15534.1"/>
    <property type="molecule type" value="Genomic_DNA"/>
</dbReference>
<dbReference type="Proteomes" id="UP000499080">
    <property type="component" value="Unassembled WGS sequence"/>
</dbReference>
<reference evidence="1 2" key="1">
    <citation type="journal article" date="2019" name="Sci. Rep.">
        <title>Orb-weaving spider Araneus ventricosus genome elucidates the spidroin gene catalogue.</title>
        <authorList>
            <person name="Kono N."/>
            <person name="Nakamura H."/>
            <person name="Ohtoshi R."/>
            <person name="Moran D.A.P."/>
            <person name="Shinohara A."/>
            <person name="Yoshida Y."/>
            <person name="Fujiwara M."/>
            <person name="Mori M."/>
            <person name="Tomita M."/>
            <person name="Arakawa K."/>
        </authorList>
    </citation>
    <scope>NUCLEOTIDE SEQUENCE [LARGE SCALE GENOMIC DNA]</scope>
</reference>
<comment type="caution">
    <text evidence="1">The sequence shown here is derived from an EMBL/GenBank/DDBJ whole genome shotgun (WGS) entry which is preliminary data.</text>
</comment>
<evidence type="ECO:0000313" key="1">
    <source>
        <dbReference type="EMBL" id="GBO15534.1"/>
    </source>
</evidence>
<dbReference type="AlphaFoldDB" id="A0A4Y2UTT1"/>
<protein>
    <submittedName>
        <fullName evidence="1">Uncharacterized protein</fullName>
    </submittedName>
</protein>
<sequence>FLKHSLRMADGFLAESAGSRQQRARVPALRFGRGAALDLTRSSTFH</sequence>
<proteinExistence type="predicted"/>
<keyword evidence="2" id="KW-1185">Reference proteome</keyword>
<feature type="non-terminal residue" evidence="1">
    <location>
        <position position="1"/>
    </location>
</feature>
<name>A0A4Y2UTT1_ARAVE</name>
<gene>
    <name evidence="1" type="ORF">AVEN_115854_1</name>
</gene>
<accession>A0A4Y2UTT1</accession>
<evidence type="ECO:0000313" key="2">
    <source>
        <dbReference type="Proteomes" id="UP000499080"/>
    </source>
</evidence>
<organism evidence="1 2">
    <name type="scientific">Araneus ventricosus</name>
    <name type="common">Orbweaver spider</name>
    <name type="synonym">Epeira ventricosa</name>
    <dbReference type="NCBI Taxonomy" id="182803"/>
    <lineage>
        <taxon>Eukaryota</taxon>
        <taxon>Metazoa</taxon>
        <taxon>Ecdysozoa</taxon>
        <taxon>Arthropoda</taxon>
        <taxon>Chelicerata</taxon>
        <taxon>Arachnida</taxon>
        <taxon>Araneae</taxon>
        <taxon>Araneomorphae</taxon>
        <taxon>Entelegynae</taxon>
        <taxon>Araneoidea</taxon>
        <taxon>Araneidae</taxon>
        <taxon>Araneus</taxon>
    </lineage>
</organism>